<name>A0A218MKI9_9VIRU</name>
<evidence type="ECO:0000313" key="1">
    <source>
        <dbReference type="EMBL" id="ASE99791.1"/>
    </source>
</evidence>
<dbReference type="EMBL" id="KY052795">
    <property type="protein sequence ID" value="ASE99791.1"/>
    <property type="molecule type" value="Genomic_DNA"/>
</dbReference>
<reference evidence="1" key="1">
    <citation type="submission" date="2016-10" db="EMBL/GenBank/DDBJ databases">
        <authorList>
            <person name="Varghese N."/>
        </authorList>
    </citation>
    <scope>NUCLEOTIDE SEQUENCE</scope>
</reference>
<organism evidence="1">
    <name type="scientific">uncultured virus</name>
    <dbReference type="NCBI Taxonomy" id="340016"/>
    <lineage>
        <taxon>Viruses</taxon>
        <taxon>environmental samples</taxon>
    </lineage>
</organism>
<sequence length="129" mass="15102">MTKGKLDYWKRRAEIAEQQIAAIPHLQFSHHEWIRKNPEPDFTTHDLVAVKDALMLVWPVELSVDDFIDYYLSSHENPDALSDEQVDDIYAAMQHVEGKWCQSDDYHTFLEMTQERLNSLLEAGLRENA</sequence>
<reference evidence="1" key="2">
    <citation type="journal article" date="2017" name="Nat. Commun.">
        <title>Single-virus genomics reveals hidden cosmopolitan and abundant viruses.</title>
        <authorList>
            <person name="Martinez-Hernandez F."/>
            <person name="Fornas O."/>
            <person name="Lluesma Gomez M."/>
            <person name="Bolduc B."/>
            <person name="de la Cruz Pena M.J."/>
            <person name="Martinez J.M."/>
            <person name="Anton J."/>
            <person name="Gasol J.M."/>
            <person name="Rosselli R."/>
            <person name="Rodriguez-Valera F."/>
            <person name="Sullivan M.B."/>
            <person name="Acinas S.G."/>
            <person name="Martinez-Garcia M."/>
        </authorList>
    </citation>
    <scope>NUCLEOTIDE SEQUENCE</scope>
</reference>
<protein>
    <submittedName>
        <fullName evidence="1">Uncharacterized protein</fullName>
    </submittedName>
</protein>
<proteinExistence type="predicted"/>
<accession>A0A218MKI9</accession>